<dbReference type="Gene3D" id="3.40.630.30">
    <property type="match status" value="1"/>
</dbReference>
<proteinExistence type="predicted"/>
<dbReference type="InterPro" id="IPR051531">
    <property type="entry name" value="N-acetyltransferase"/>
</dbReference>
<dbReference type="SUPFAM" id="SSF55729">
    <property type="entry name" value="Acyl-CoA N-acyltransferases (Nat)"/>
    <property type="match status" value="1"/>
</dbReference>
<dbReference type="Pfam" id="PF13302">
    <property type="entry name" value="Acetyltransf_3"/>
    <property type="match status" value="1"/>
</dbReference>
<protein>
    <submittedName>
        <fullName evidence="2">RimJ/RimL family protein N-acetyltransferase</fullName>
    </submittedName>
</protein>
<dbReference type="GO" id="GO:0016747">
    <property type="term" value="F:acyltransferase activity, transferring groups other than amino-acyl groups"/>
    <property type="evidence" value="ECO:0007669"/>
    <property type="project" value="InterPro"/>
</dbReference>
<keyword evidence="3" id="KW-1185">Reference proteome</keyword>
<evidence type="ECO:0000259" key="1">
    <source>
        <dbReference type="PROSITE" id="PS51186"/>
    </source>
</evidence>
<evidence type="ECO:0000313" key="3">
    <source>
        <dbReference type="Proteomes" id="UP000295277"/>
    </source>
</evidence>
<dbReference type="RefSeq" id="WP_132694249.1">
    <property type="nucleotide sequence ID" value="NZ_SLVM01000007.1"/>
</dbReference>
<name>A0A4R1YX43_9RHOB</name>
<reference evidence="2 3" key="1">
    <citation type="submission" date="2019-03" db="EMBL/GenBank/DDBJ databases">
        <title>Genomic Encyclopedia of Type Strains, Phase IV (KMG-IV): sequencing the most valuable type-strain genomes for metagenomic binning, comparative biology and taxonomic classification.</title>
        <authorList>
            <person name="Goeker M."/>
        </authorList>
    </citation>
    <scope>NUCLEOTIDE SEQUENCE [LARGE SCALE GENOMIC DNA]</scope>
    <source>
        <strain evidence="2 3">DSM 21153</strain>
    </source>
</reference>
<dbReference type="PANTHER" id="PTHR43792">
    <property type="entry name" value="GNAT FAMILY, PUTATIVE (AFU_ORTHOLOGUE AFUA_3G00765)-RELATED-RELATED"/>
    <property type="match status" value="1"/>
</dbReference>
<dbReference type="Proteomes" id="UP000295277">
    <property type="component" value="Unassembled WGS sequence"/>
</dbReference>
<gene>
    <name evidence="2" type="ORF">EV216_107141</name>
</gene>
<dbReference type="AlphaFoldDB" id="A0A4R1YX43"/>
<keyword evidence="2" id="KW-0808">Transferase</keyword>
<dbReference type="InterPro" id="IPR000182">
    <property type="entry name" value="GNAT_dom"/>
</dbReference>
<dbReference type="OrthoDB" id="6293260at2"/>
<accession>A0A4R1YX43</accession>
<dbReference type="InterPro" id="IPR016181">
    <property type="entry name" value="Acyl_CoA_acyltransferase"/>
</dbReference>
<organism evidence="2 3">
    <name type="scientific">Rhodovulum steppense</name>
    <dbReference type="NCBI Taxonomy" id="540251"/>
    <lineage>
        <taxon>Bacteria</taxon>
        <taxon>Pseudomonadati</taxon>
        <taxon>Pseudomonadota</taxon>
        <taxon>Alphaproteobacteria</taxon>
        <taxon>Rhodobacterales</taxon>
        <taxon>Paracoccaceae</taxon>
        <taxon>Rhodovulum</taxon>
    </lineage>
</organism>
<feature type="domain" description="N-acetyltransferase" evidence="1">
    <location>
        <begin position="9"/>
        <end position="160"/>
    </location>
</feature>
<comment type="caution">
    <text evidence="2">The sequence shown here is derived from an EMBL/GenBank/DDBJ whole genome shotgun (WGS) entry which is preliminary data.</text>
</comment>
<dbReference type="EMBL" id="SLVM01000007">
    <property type="protein sequence ID" value="TCM85567.1"/>
    <property type="molecule type" value="Genomic_DNA"/>
</dbReference>
<dbReference type="PROSITE" id="PS51186">
    <property type="entry name" value="GNAT"/>
    <property type="match status" value="1"/>
</dbReference>
<evidence type="ECO:0000313" key="2">
    <source>
        <dbReference type="EMBL" id="TCM85567.1"/>
    </source>
</evidence>
<sequence length="183" mass="20706">MKPIETDRLILRNFRREDAAGLLAYLESPVASCFLSLTLRDMDAALAEADRRGADDAQIAVCLKDSDQLIGDLFAHPEDDTVSVGWNFNPAFSGRGYAFEAAHALFTDLFEVQGIRRLYAYVADHNLPSQKLCEQLGMRREGLFLDYISFRNDDAGQPIYENTMQYALLRREWDALCTRNSKG</sequence>